<dbReference type="Proteomes" id="UP000193411">
    <property type="component" value="Unassembled WGS sequence"/>
</dbReference>
<comment type="catalytic activity">
    <reaction evidence="17">
        <text>alpha-ribazole + adenosylcob(III)inamide-GDP = adenosylcob(III)alamin + GMP + H(+)</text>
        <dbReference type="Rhea" id="RHEA:16049"/>
        <dbReference type="ChEBI" id="CHEBI:10329"/>
        <dbReference type="ChEBI" id="CHEBI:15378"/>
        <dbReference type="ChEBI" id="CHEBI:18408"/>
        <dbReference type="ChEBI" id="CHEBI:58115"/>
        <dbReference type="ChEBI" id="CHEBI:60487"/>
        <dbReference type="EC" id="2.7.8.26"/>
    </reaction>
</comment>
<evidence type="ECO:0000256" key="5">
    <source>
        <dbReference type="ARBA" id="ARBA00013200"/>
    </source>
</evidence>
<feature type="compositionally biased region" description="Low complexity" evidence="19">
    <location>
        <begin position="18"/>
        <end position="40"/>
    </location>
</feature>
<dbReference type="GO" id="GO:0005886">
    <property type="term" value="C:plasma membrane"/>
    <property type="evidence" value="ECO:0007669"/>
    <property type="project" value="UniProtKB-SubCell"/>
</dbReference>
<evidence type="ECO:0000256" key="4">
    <source>
        <dbReference type="ARBA" id="ARBA00010561"/>
    </source>
</evidence>
<evidence type="ECO:0000256" key="8">
    <source>
        <dbReference type="ARBA" id="ARBA00022573"/>
    </source>
</evidence>
<feature type="transmembrane region" description="Helical" evidence="20">
    <location>
        <begin position="280"/>
        <end position="298"/>
    </location>
</feature>
<feature type="transmembrane region" description="Helical" evidence="20">
    <location>
        <begin position="252"/>
        <end position="274"/>
    </location>
</feature>
<accession>A0A1Y2HKH6</accession>
<evidence type="ECO:0000256" key="13">
    <source>
        <dbReference type="ARBA" id="ARBA00023136"/>
    </source>
</evidence>
<evidence type="ECO:0000256" key="6">
    <source>
        <dbReference type="ARBA" id="ARBA00015850"/>
    </source>
</evidence>
<evidence type="ECO:0000256" key="15">
    <source>
        <dbReference type="ARBA" id="ARBA00032605"/>
    </source>
</evidence>
<evidence type="ECO:0000256" key="16">
    <source>
        <dbReference type="ARBA" id="ARBA00032853"/>
    </source>
</evidence>
<feature type="region of interest" description="Disordered" evidence="19">
    <location>
        <begin position="1"/>
        <end position="40"/>
    </location>
</feature>
<comment type="function">
    <text evidence="14">Joins adenosylcobinamide-GDP and alpha-ribazole to generate adenosylcobalamin (Ado-cobalamin). Also synthesizes adenosylcobalamin 5'-phosphate from adenosylcobinamide-GDP and alpha-ribazole 5'-phosphate.</text>
</comment>
<evidence type="ECO:0000256" key="20">
    <source>
        <dbReference type="SAM" id="Phobius"/>
    </source>
</evidence>
<evidence type="ECO:0000313" key="21">
    <source>
        <dbReference type="EMBL" id="ORZ35075.1"/>
    </source>
</evidence>
<keyword evidence="13 20" id="KW-0472">Membrane</keyword>
<feature type="transmembrane region" description="Helical" evidence="20">
    <location>
        <begin position="122"/>
        <end position="143"/>
    </location>
</feature>
<proteinExistence type="inferred from homology"/>
<keyword evidence="8" id="KW-0169">Cobalamin biosynthesis</keyword>
<evidence type="ECO:0000256" key="2">
    <source>
        <dbReference type="ARBA" id="ARBA00004651"/>
    </source>
</evidence>
<dbReference type="UniPathway" id="UPA00148">
    <property type="reaction ID" value="UER00238"/>
</dbReference>
<evidence type="ECO:0000256" key="17">
    <source>
        <dbReference type="ARBA" id="ARBA00048623"/>
    </source>
</evidence>
<evidence type="ECO:0000313" key="22">
    <source>
        <dbReference type="Proteomes" id="UP000193411"/>
    </source>
</evidence>
<evidence type="ECO:0000256" key="11">
    <source>
        <dbReference type="ARBA" id="ARBA00022842"/>
    </source>
</evidence>
<name>A0A1Y2HKH6_9FUNG</name>
<keyword evidence="10 20" id="KW-0812">Transmembrane</keyword>
<dbReference type="GO" id="GO:0008818">
    <property type="term" value="F:cobalamin 5'-phosphate synthase activity"/>
    <property type="evidence" value="ECO:0007669"/>
    <property type="project" value="InterPro"/>
</dbReference>
<dbReference type="STRING" id="765915.A0A1Y2HKH6"/>
<dbReference type="HAMAP" id="MF_00719">
    <property type="entry name" value="CobS"/>
    <property type="match status" value="1"/>
</dbReference>
<dbReference type="AlphaFoldDB" id="A0A1Y2HKH6"/>
<evidence type="ECO:0000256" key="14">
    <source>
        <dbReference type="ARBA" id="ARBA00025228"/>
    </source>
</evidence>
<keyword evidence="9" id="KW-0808">Transferase</keyword>
<dbReference type="EMBL" id="MCFL01000024">
    <property type="protein sequence ID" value="ORZ35075.1"/>
    <property type="molecule type" value="Genomic_DNA"/>
</dbReference>
<evidence type="ECO:0000256" key="18">
    <source>
        <dbReference type="ARBA" id="ARBA00049504"/>
    </source>
</evidence>
<dbReference type="EC" id="2.7.8.26" evidence="5"/>
<feature type="transmembrane region" description="Helical" evidence="20">
    <location>
        <begin position="208"/>
        <end position="231"/>
    </location>
</feature>
<comment type="catalytic activity">
    <reaction evidence="18">
        <text>alpha-ribazole 5'-phosphate + adenosylcob(III)inamide-GDP = adenosylcob(III)alamin 5'-phosphate + GMP + H(+)</text>
        <dbReference type="Rhea" id="RHEA:23560"/>
        <dbReference type="ChEBI" id="CHEBI:15378"/>
        <dbReference type="ChEBI" id="CHEBI:57918"/>
        <dbReference type="ChEBI" id="CHEBI:58115"/>
        <dbReference type="ChEBI" id="CHEBI:60487"/>
        <dbReference type="ChEBI" id="CHEBI:60493"/>
        <dbReference type="EC" id="2.7.8.26"/>
    </reaction>
</comment>
<evidence type="ECO:0000256" key="3">
    <source>
        <dbReference type="ARBA" id="ARBA00004663"/>
    </source>
</evidence>
<feature type="transmembrane region" description="Helical" evidence="20">
    <location>
        <begin position="173"/>
        <end position="196"/>
    </location>
</feature>
<dbReference type="InterPro" id="IPR003805">
    <property type="entry name" value="CobS"/>
</dbReference>
<comment type="similarity">
    <text evidence="4">Belongs to the CobS family.</text>
</comment>
<keyword evidence="12 20" id="KW-1133">Transmembrane helix</keyword>
<evidence type="ECO:0000256" key="1">
    <source>
        <dbReference type="ARBA" id="ARBA00001946"/>
    </source>
</evidence>
<comment type="cofactor">
    <cofactor evidence="1">
        <name>Mg(2+)</name>
        <dbReference type="ChEBI" id="CHEBI:18420"/>
    </cofactor>
</comment>
<dbReference type="PANTHER" id="PTHR34148">
    <property type="entry name" value="ADENOSYLCOBINAMIDE-GDP RIBAZOLETRANSFERASE"/>
    <property type="match status" value="1"/>
</dbReference>
<dbReference type="OrthoDB" id="2123309at2759"/>
<evidence type="ECO:0000256" key="19">
    <source>
        <dbReference type="SAM" id="MobiDB-lite"/>
    </source>
</evidence>
<evidence type="ECO:0000256" key="12">
    <source>
        <dbReference type="ARBA" id="ARBA00022989"/>
    </source>
</evidence>
<organism evidence="21 22">
    <name type="scientific">Catenaria anguillulae PL171</name>
    <dbReference type="NCBI Taxonomy" id="765915"/>
    <lineage>
        <taxon>Eukaryota</taxon>
        <taxon>Fungi</taxon>
        <taxon>Fungi incertae sedis</taxon>
        <taxon>Blastocladiomycota</taxon>
        <taxon>Blastocladiomycetes</taxon>
        <taxon>Blastocladiales</taxon>
        <taxon>Catenariaceae</taxon>
        <taxon>Catenaria</taxon>
    </lineage>
</organism>
<dbReference type="PANTHER" id="PTHR34148:SF1">
    <property type="entry name" value="ADENOSYLCOBINAMIDE-GDP RIBAZOLETRANSFERASE"/>
    <property type="match status" value="1"/>
</dbReference>
<feature type="transmembrane region" description="Helical" evidence="20">
    <location>
        <begin position="99"/>
        <end position="116"/>
    </location>
</feature>
<keyword evidence="11" id="KW-0460">Magnesium</keyword>
<evidence type="ECO:0000256" key="7">
    <source>
        <dbReference type="ARBA" id="ARBA00022475"/>
    </source>
</evidence>
<evidence type="ECO:0000256" key="10">
    <source>
        <dbReference type="ARBA" id="ARBA00022692"/>
    </source>
</evidence>
<gene>
    <name evidence="21" type="ORF">BCR44DRAFT_128982</name>
</gene>
<comment type="caution">
    <text evidence="21">The sequence shown here is derived from an EMBL/GenBank/DDBJ whole genome shotgun (WGS) entry which is preliminary data.</text>
</comment>
<keyword evidence="22" id="KW-1185">Reference proteome</keyword>
<dbReference type="Pfam" id="PF02654">
    <property type="entry name" value="CobS"/>
    <property type="match status" value="1"/>
</dbReference>
<dbReference type="GO" id="GO:0051073">
    <property type="term" value="F:adenosylcobinamide-GDP ribazoletransferase activity"/>
    <property type="evidence" value="ECO:0007669"/>
    <property type="project" value="UniProtKB-EC"/>
</dbReference>
<comment type="subcellular location">
    <subcellularLocation>
        <location evidence="2">Cell membrane</location>
        <topology evidence="2">Multi-pass membrane protein</topology>
    </subcellularLocation>
</comment>
<protein>
    <recommendedName>
        <fullName evidence="6">Adenosylcobinamide-GDP ribazoletransferase</fullName>
        <ecNumber evidence="5">2.7.8.26</ecNumber>
    </recommendedName>
    <alternativeName>
        <fullName evidence="16">Cobalamin synthase</fullName>
    </alternativeName>
    <alternativeName>
        <fullName evidence="15">Cobalamin-5'-phosphate synthase</fullName>
    </alternativeName>
</protein>
<evidence type="ECO:0000256" key="9">
    <source>
        <dbReference type="ARBA" id="ARBA00022679"/>
    </source>
</evidence>
<sequence>MPRKRNSKTSPAASPIKSLSPAQASATAAAPAAIEPTTSASDRGDLNRFLPNHIPAIVHKQSWVQNEWQAFLTGIMFFTRLPCPPWVDHNLYWISQSTVYFPVIGVIVGLFGALAYSIGNLFWHPMVGVFASTLATVWLTGAFHEDGLCDSFDGFGGGWSRSDILRIMRDSRLGTYGCIGLVLVLGTKLTALSLLLVHESIPALATPLVLVVGHVMGRWACVYLLFAHEYLDDAGESAPGKHFVLHVTKSRLVVGTVSAFAFVLAAMALAPGGLVVPRLAVVWVASSIVTVVAGRYITGILGGVIGDALGATNQIVEVVGYLCLAMRPWEEVVARILG</sequence>
<comment type="pathway">
    <text evidence="3">Cofactor biosynthesis; adenosylcobalamin biosynthesis; adenosylcobalamin from cob(II)yrinate a,c-diamide: step 7/7.</text>
</comment>
<keyword evidence="7" id="KW-1003">Cell membrane</keyword>
<reference evidence="21 22" key="1">
    <citation type="submission" date="2016-07" db="EMBL/GenBank/DDBJ databases">
        <title>Pervasive Adenine N6-methylation of Active Genes in Fungi.</title>
        <authorList>
            <consortium name="DOE Joint Genome Institute"/>
            <person name="Mondo S.J."/>
            <person name="Dannebaum R.O."/>
            <person name="Kuo R.C."/>
            <person name="Labutti K."/>
            <person name="Haridas S."/>
            <person name="Kuo A."/>
            <person name="Salamov A."/>
            <person name="Ahrendt S.R."/>
            <person name="Lipzen A."/>
            <person name="Sullivan W."/>
            <person name="Andreopoulos W.B."/>
            <person name="Clum A."/>
            <person name="Lindquist E."/>
            <person name="Daum C."/>
            <person name="Ramamoorthy G.K."/>
            <person name="Gryganskyi A."/>
            <person name="Culley D."/>
            <person name="Magnuson J.K."/>
            <person name="James T.Y."/>
            <person name="O'Malley M.A."/>
            <person name="Stajich J.E."/>
            <person name="Spatafora J.W."/>
            <person name="Visel A."/>
            <person name="Grigoriev I.V."/>
        </authorList>
    </citation>
    <scope>NUCLEOTIDE SEQUENCE [LARGE SCALE GENOMIC DNA]</scope>
    <source>
        <strain evidence="21 22">PL171</strain>
    </source>
</reference>